<dbReference type="PANTHER" id="PTHR24031">
    <property type="entry name" value="RNA HELICASE"/>
    <property type="match status" value="1"/>
</dbReference>
<keyword evidence="4 10" id="KW-0547">Nucleotide-binding</keyword>
<keyword evidence="9" id="KW-0539">Nucleus</keyword>
<evidence type="ECO:0000256" key="4">
    <source>
        <dbReference type="ARBA" id="ARBA00022741"/>
    </source>
</evidence>
<evidence type="ECO:0000256" key="7">
    <source>
        <dbReference type="ARBA" id="ARBA00022840"/>
    </source>
</evidence>
<feature type="region of interest" description="Disordered" evidence="11">
    <location>
        <begin position="36"/>
        <end position="95"/>
    </location>
</feature>
<feature type="compositionally biased region" description="Polar residues" evidence="11">
    <location>
        <begin position="481"/>
        <end position="495"/>
    </location>
</feature>
<keyword evidence="7 10" id="KW-0067">ATP-binding</keyword>
<dbReference type="SMART" id="SM00490">
    <property type="entry name" value="HELICc"/>
    <property type="match status" value="1"/>
</dbReference>
<feature type="region of interest" description="Disordered" evidence="11">
    <location>
        <begin position="459"/>
        <end position="495"/>
    </location>
</feature>
<name>A0A6A6HQ40_VIRVR</name>
<evidence type="ECO:0000256" key="9">
    <source>
        <dbReference type="ARBA" id="ARBA00023242"/>
    </source>
</evidence>
<keyword evidence="2" id="KW-0690">Ribosome biogenesis</keyword>
<gene>
    <name evidence="14" type="ORF">EV356DRAFT_438172</name>
</gene>
<proteinExistence type="inferred from homology"/>
<dbReference type="GO" id="GO:0003724">
    <property type="term" value="F:RNA helicase activity"/>
    <property type="evidence" value="ECO:0007669"/>
    <property type="project" value="UniProtKB-EC"/>
</dbReference>
<dbReference type="GO" id="GO:0016787">
    <property type="term" value="F:hydrolase activity"/>
    <property type="evidence" value="ECO:0007669"/>
    <property type="project" value="UniProtKB-KW"/>
</dbReference>
<evidence type="ECO:0000259" key="12">
    <source>
        <dbReference type="PROSITE" id="PS51192"/>
    </source>
</evidence>
<dbReference type="SUPFAM" id="SSF52540">
    <property type="entry name" value="P-loop containing nucleoside triphosphate hydrolases"/>
    <property type="match status" value="2"/>
</dbReference>
<feature type="compositionally biased region" description="Basic and acidic residues" evidence="11">
    <location>
        <begin position="72"/>
        <end position="82"/>
    </location>
</feature>
<evidence type="ECO:0000313" key="15">
    <source>
        <dbReference type="Proteomes" id="UP000800092"/>
    </source>
</evidence>
<dbReference type="Gene3D" id="3.40.50.300">
    <property type="entry name" value="P-loop containing nucleotide triphosphate hydrolases"/>
    <property type="match status" value="2"/>
</dbReference>
<protein>
    <recommendedName>
        <fullName evidence="10">ATP-dependent RNA helicase</fullName>
        <ecNumber evidence="10">3.6.4.13</ecNumber>
    </recommendedName>
</protein>
<keyword evidence="3" id="KW-0698">rRNA processing</keyword>
<evidence type="ECO:0000256" key="2">
    <source>
        <dbReference type="ARBA" id="ARBA00022517"/>
    </source>
</evidence>
<dbReference type="SMART" id="SM01178">
    <property type="entry name" value="DUF4217"/>
    <property type="match status" value="1"/>
</dbReference>
<evidence type="ECO:0000313" key="14">
    <source>
        <dbReference type="EMBL" id="KAF2240127.1"/>
    </source>
</evidence>
<evidence type="ECO:0000256" key="1">
    <source>
        <dbReference type="ARBA" id="ARBA00004604"/>
    </source>
</evidence>
<dbReference type="GO" id="GO:0005524">
    <property type="term" value="F:ATP binding"/>
    <property type="evidence" value="ECO:0007669"/>
    <property type="project" value="UniProtKB-UniRule"/>
</dbReference>
<dbReference type="GO" id="GO:0006364">
    <property type="term" value="P:rRNA processing"/>
    <property type="evidence" value="ECO:0007669"/>
    <property type="project" value="UniProtKB-KW"/>
</dbReference>
<dbReference type="Pfam" id="PF00270">
    <property type="entry name" value="DEAD"/>
    <property type="match status" value="1"/>
</dbReference>
<reference evidence="14" key="1">
    <citation type="journal article" date="2020" name="Stud. Mycol.">
        <title>101 Dothideomycetes genomes: a test case for predicting lifestyles and emergence of pathogens.</title>
        <authorList>
            <person name="Haridas S."/>
            <person name="Albert R."/>
            <person name="Binder M."/>
            <person name="Bloem J."/>
            <person name="Labutti K."/>
            <person name="Salamov A."/>
            <person name="Andreopoulos B."/>
            <person name="Baker S."/>
            <person name="Barry K."/>
            <person name="Bills G."/>
            <person name="Bluhm B."/>
            <person name="Cannon C."/>
            <person name="Castanera R."/>
            <person name="Culley D."/>
            <person name="Daum C."/>
            <person name="Ezra D."/>
            <person name="Gonzalez J."/>
            <person name="Henrissat B."/>
            <person name="Kuo A."/>
            <person name="Liang C."/>
            <person name="Lipzen A."/>
            <person name="Lutzoni F."/>
            <person name="Magnuson J."/>
            <person name="Mondo S."/>
            <person name="Nolan M."/>
            <person name="Ohm R."/>
            <person name="Pangilinan J."/>
            <person name="Park H.-J."/>
            <person name="Ramirez L."/>
            <person name="Alfaro M."/>
            <person name="Sun H."/>
            <person name="Tritt A."/>
            <person name="Yoshinaga Y."/>
            <person name="Zwiers L.-H."/>
            <person name="Turgeon B."/>
            <person name="Goodwin S."/>
            <person name="Spatafora J."/>
            <person name="Crous P."/>
            <person name="Grigoriev I."/>
        </authorList>
    </citation>
    <scope>NUCLEOTIDE SEQUENCE</scope>
    <source>
        <strain evidence="14">Tuck. ex Michener</strain>
    </source>
</reference>
<dbReference type="EC" id="3.6.4.13" evidence="10"/>
<evidence type="ECO:0000259" key="13">
    <source>
        <dbReference type="PROSITE" id="PS51194"/>
    </source>
</evidence>
<comment type="function">
    <text evidence="10">RNA helicase.</text>
</comment>
<dbReference type="AlphaFoldDB" id="A0A6A6HQ40"/>
<evidence type="ECO:0000256" key="10">
    <source>
        <dbReference type="RuleBase" id="RU365068"/>
    </source>
</evidence>
<dbReference type="SMART" id="SM00487">
    <property type="entry name" value="DEXDc"/>
    <property type="match status" value="1"/>
</dbReference>
<evidence type="ECO:0000256" key="6">
    <source>
        <dbReference type="ARBA" id="ARBA00022806"/>
    </source>
</evidence>
<comment type="domain">
    <text evidence="10">The Q motif is unique to and characteristic of the DEAD box family of RNA helicases and controls ATP binding and hydrolysis.</text>
</comment>
<dbReference type="PROSITE" id="PS51192">
    <property type="entry name" value="HELICASE_ATP_BIND_1"/>
    <property type="match status" value="1"/>
</dbReference>
<feature type="compositionally biased region" description="Polar residues" evidence="11">
    <location>
        <begin position="47"/>
        <end position="56"/>
    </location>
</feature>
<dbReference type="InterPro" id="IPR011545">
    <property type="entry name" value="DEAD/DEAH_box_helicase_dom"/>
</dbReference>
<accession>A0A6A6HQ40</accession>
<dbReference type="GO" id="GO:0005730">
    <property type="term" value="C:nucleolus"/>
    <property type="evidence" value="ECO:0007669"/>
    <property type="project" value="UniProtKB-SubCell"/>
</dbReference>
<comment type="subcellular location">
    <subcellularLocation>
        <location evidence="1">Nucleus</location>
        <location evidence="1">Nucleolus</location>
    </subcellularLocation>
</comment>
<dbReference type="CDD" id="cd18787">
    <property type="entry name" value="SF2_C_DEAD"/>
    <property type="match status" value="1"/>
</dbReference>
<keyword evidence="8 10" id="KW-0694">RNA-binding</keyword>
<dbReference type="CDD" id="cd17949">
    <property type="entry name" value="DEADc_DDX31"/>
    <property type="match status" value="1"/>
</dbReference>
<dbReference type="PROSITE" id="PS51194">
    <property type="entry name" value="HELICASE_CTER"/>
    <property type="match status" value="1"/>
</dbReference>
<dbReference type="InterPro" id="IPR014001">
    <property type="entry name" value="Helicase_ATP-bd"/>
</dbReference>
<evidence type="ECO:0000256" key="3">
    <source>
        <dbReference type="ARBA" id="ARBA00022552"/>
    </source>
</evidence>
<organism evidence="14 15">
    <name type="scientific">Viridothelium virens</name>
    <name type="common">Speckled blister lichen</name>
    <name type="synonym">Trypethelium virens</name>
    <dbReference type="NCBI Taxonomy" id="1048519"/>
    <lineage>
        <taxon>Eukaryota</taxon>
        <taxon>Fungi</taxon>
        <taxon>Dikarya</taxon>
        <taxon>Ascomycota</taxon>
        <taxon>Pezizomycotina</taxon>
        <taxon>Dothideomycetes</taxon>
        <taxon>Dothideomycetes incertae sedis</taxon>
        <taxon>Trypetheliales</taxon>
        <taxon>Trypetheliaceae</taxon>
        <taxon>Viridothelium</taxon>
    </lineage>
</organism>
<dbReference type="EMBL" id="ML991771">
    <property type="protein sequence ID" value="KAF2240127.1"/>
    <property type="molecule type" value="Genomic_DNA"/>
</dbReference>
<evidence type="ECO:0000256" key="5">
    <source>
        <dbReference type="ARBA" id="ARBA00022801"/>
    </source>
</evidence>
<dbReference type="Pfam" id="PF13959">
    <property type="entry name" value="CTE_SPB4"/>
    <property type="match status" value="1"/>
</dbReference>
<feature type="compositionally biased region" description="Basic and acidic residues" evidence="11">
    <location>
        <begin position="466"/>
        <end position="479"/>
    </location>
</feature>
<dbReference type="OrthoDB" id="422663at2759"/>
<keyword evidence="6 10" id="KW-0347">Helicase</keyword>
<comment type="catalytic activity">
    <reaction evidence="10">
        <text>ATP + H2O = ADP + phosphate + H(+)</text>
        <dbReference type="Rhea" id="RHEA:13065"/>
        <dbReference type="ChEBI" id="CHEBI:15377"/>
        <dbReference type="ChEBI" id="CHEBI:15378"/>
        <dbReference type="ChEBI" id="CHEBI:30616"/>
        <dbReference type="ChEBI" id="CHEBI:43474"/>
        <dbReference type="ChEBI" id="CHEBI:456216"/>
        <dbReference type="EC" id="3.6.4.13"/>
    </reaction>
</comment>
<keyword evidence="5 10" id="KW-0378">Hydrolase</keyword>
<dbReference type="Proteomes" id="UP000800092">
    <property type="component" value="Unassembled WGS sequence"/>
</dbReference>
<dbReference type="Pfam" id="PF00271">
    <property type="entry name" value="Helicase_C"/>
    <property type="match status" value="1"/>
</dbReference>
<dbReference type="InterPro" id="IPR025313">
    <property type="entry name" value="SPB4-like_CTE"/>
</dbReference>
<evidence type="ECO:0000256" key="11">
    <source>
        <dbReference type="SAM" id="MobiDB-lite"/>
    </source>
</evidence>
<evidence type="ECO:0000256" key="8">
    <source>
        <dbReference type="ARBA" id="ARBA00022884"/>
    </source>
</evidence>
<dbReference type="InterPro" id="IPR027417">
    <property type="entry name" value="P-loop_NTPase"/>
</dbReference>
<dbReference type="InterPro" id="IPR001650">
    <property type="entry name" value="Helicase_C-like"/>
</dbReference>
<comment type="similarity">
    <text evidence="10">Belongs to the DEAD box helicase family.</text>
</comment>
<dbReference type="GO" id="GO:0003723">
    <property type="term" value="F:RNA binding"/>
    <property type="evidence" value="ECO:0007669"/>
    <property type="project" value="UniProtKB-UniRule"/>
</dbReference>
<sequence length="773" mass="84931">MADDGLLLNFSVGDAPLTAKSSFTGGHWRDKLIAKRVASGRQRKQANRSTRGTEAQETLLRGAASNHPLSDISDRPYKRPRVETTPSNKKKVDESNQFVSSLFTSNPKPQTLANDEPEILDQGPIDPSNAPLTSELVNFTSLGLSPSLAGHLLNKLEIKSPTAIQKKALTQLMNANTDALLQAETGSGKTLAYLLPIVQHLMSLATPGQTEASGRNVTRIQRDSGLFALILAPTRELCKQISIVLEGLLRCAHWIVAGTVAGGENKKSEKARLRKGLNVLVATPGRLTDHLANTKVLDVSRVRWLVLDEGDRLMELGFEQDIQRIISNLNLQSQKVHGTEIAGLPRKRTTILCSATMKMEVEQLRDVSLKDPAHIRAEGKQEDTQGEGQMQEVNSFSAPAQLKQSYAIVPAKMRLVSLVAVLRRAFARKGTVAKAIVFLSCADSVNFHFDLLARDQDGTESNKLQSDPERQVESRELSKPSEAQTSASSPTLSGPENTIQIFRLHGSLPQPLRTSTLSAYAKSTRSAVLLCTDVASRGLDVANVDLVIEYDPAFSKEEHLHRIGRTARAGRDGRALVFLMPGDEENYTQVLKQGRRDAGIGIARHDADELLQRGFGTMTRALNSKSREWEERATEWQLNAERWVQESLRTLEQARRAFQSHVRAYATHVAAERQYFNVKGLHLGHLAKAFALRDKPGSIKVPGLRPGKENLAKDRLDRKAQAGSLAVNGLRKENRGGTKAETDIPKATDAQEAARKMRAKMKQMSGASEFNIG</sequence>
<feature type="domain" description="Helicase C-terminal" evidence="13">
    <location>
        <begin position="401"/>
        <end position="610"/>
    </location>
</feature>
<keyword evidence="15" id="KW-1185">Reference proteome</keyword>
<feature type="domain" description="Helicase ATP-binding" evidence="12">
    <location>
        <begin position="170"/>
        <end position="375"/>
    </location>
</feature>